<evidence type="ECO:0000313" key="3">
    <source>
        <dbReference type="Proteomes" id="UP000192247"/>
    </source>
</evidence>
<keyword evidence="3" id="KW-1185">Reference proteome</keyword>
<dbReference type="STRING" id="418985.A0A1V9X4W3"/>
<reference evidence="2 3" key="1">
    <citation type="journal article" date="2017" name="Gigascience">
        <title>Draft genome of the honey bee ectoparasitic mite, Tropilaelaps mercedesae, is shaped by the parasitic life history.</title>
        <authorList>
            <person name="Dong X."/>
            <person name="Armstrong S.D."/>
            <person name="Xia D."/>
            <person name="Makepeace B.L."/>
            <person name="Darby A.C."/>
            <person name="Kadowaki T."/>
        </authorList>
    </citation>
    <scope>NUCLEOTIDE SEQUENCE [LARGE SCALE GENOMIC DNA]</scope>
    <source>
        <strain evidence="2">Wuxi-XJTLU</strain>
    </source>
</reference>
<dbReference type="AlphaFoldDB" id="A0A1V9X4W3"/>
<evidence type="ECO:0008006" key="4">
    <source>
        <dbReference type="Google" id="ProtNLM"/>
    </source>
</evidence>
<feature type="region of interest" description="Disordered" evidence="1">
    <location>
        <begin position="199"/>
        <end position="228"/>
    </location>
</feature>
<accession>A0A1V9X4W3</accession>
<dbReference type="CDD" id="cd23767">
    <property type="entry name" value="IQCD"/>
    <property type="match status" value="1"/>
</dbReference>
<dbReference type="Gene3D" id="1.20.5.190">
    <property type="match status" value="1"/>
</dbReference>
<name>A0A1V9X4W3_9ACAR</name>
<dbReference type="PANTHER" id="PTHR23335:SF1">
    <property type="entry name" value="CALMODULIN-BINDING TRANSCRIPTION ACTIVATOR, ISOFORM F"/>
    <property type="match status" value="1"/>
</dbReference>
<feature type="region of interest" description="Disordered" evidence="1">
    <location>
        <begin position="367"/>
        <end position="387"/>
    </location>
</feature>
<dbReference type="EMBL" id="MNPL01024693">
    <property type="protein sequence ID" value="OQR68436.1"/>
    <property type="molecule type" value="Genomic_DNA"/>
</dbReference>
<dbReference type="PANTHER" id="PTHR23335">
    <property type="entry name" value="CALMODULIN-BINDING TRANSCRIPTION ACTIVATOR CAMTA"/>
    <property type="match status" value="1"/>
</dbReference>
<protein>
    <recommendedName>
        <fullName evidence="4">Calmodulin-binding transcription activator 1-like</fullName>
    </recommendedName>
</protein>
<dbReference type="InParanoid" id="A0A1V9X4W3"/>
<dbReference type="GO" id="GO:0006357">
    <property type="term" value="P:regulation of transcription by RNA polymerase II"/>
    <property type="evidence" value="ECO:0007669"/>
    <property type="project" value="TreeGrafter"/>
</dbReference>
<feature type="compositionally biased region" description="Basic and acidic residues" evidence="1">
    <location>
        <begin position="42"/>
        <end position="57"/>
    </location>
</feature>
<sequence>MRHVSLLYPTSRSQLPPSTLLLEDDALERRHVRASEPTMSRMDAHTSHLQRPHDARDSSSTSPFVDVVGISDEELDSVPGQSAIITKGSSRECLGVLGGPGQRVEARRVLTLAEQIIAALPARIKSLGSPRNSLDEDSEDALNASLGSPVLSRSRDLDSSHPSHLLPDDFSDFDGATMHFGLSCDNMATNSYRYCGDTAAGTPSSCPSSPSSSSFGFSGDHPRSSPPPTTADFCEFFKASGRGLMERDFSRLTLSDAEQRELYEAARIIQKAYRSYKGRKRERQEADKERGAAVLIQSYYRRYKQYIYYKQLNGERSGRECNGSGWVEHTKRFKKDDAPAGAEDRSATPGGGLSLLIGDAAGSGGGCFGARTPRDTAPLTRRSCSQRRQHQAARKIQQFMRQSKNNNVWGYIPDKMVTERSCLSCRRRDAPNSSGTSAGGGHCRVHLKATGRPTRKAGGQADGGMSANQLQGSLAKTIFNDPTLPPCRVPGGLNWTHRASAPTFAVRVARLSGLPLLPWALCPPGIPVS</sequence>
<dbReference type="OrthoDB" id="6430182at2759"/>
<evidence type="ECO:0000256" key="1">
    <source>
        <dbReference type="SAM" id="MobiDB-lite"/>
    </source>
</evidence>
<proteinExistence type="predicted"/>
<dbReference type="PROSITE" id="PS50096">
    <property type="entry name" value="IQ"/>
    <property type="match status" value="2"/>
</dbReference>
<comment type="caution">
    <text evidence="2">The sequence shown here is derived from an EMBL/GenBank/DDBJ whole genome shotgun (WGS) entry which is preliminary data.</text>
</comment>
<evidence type="ECO:0000313" key="2">
    <source>
        <dbReference type="EMBL" id="OQR68436.1"/>
    </source>
</evidence>
<dbReference type="GO" id="GO:0003690">
    <property type="term" value="F:double-stranded DNA binding"/>
    <property type="evidence" value="ECO:0007669"/>
    <property type="project" value="TreeGrafter"/>
</dbReference>
<organism evidence="2 3">
    <name type="scientific">Tropilaelaps mercedesae</name>
    <dbReference type="NCBI Taxonomy" id="418985"/>
    <lineage>
        <taxon>Eukaryota</taxon>
        <taxon>Metazoa</taxon>
        <taxon>Ecdysozoa</taxon>
        <taxon>Arthropoda</taxon>
        <taxon>Chelicerata</taxon>
        <taxon>Arachnida</taxon>
        <taxon>Acari</taxon>
        <taxon>Parasitiformes</taxon>
        <taxon>Mesostigmata</taxon>
        <taxon>Gamasina</taxon>
        <taxon>Dermanyssoidea</taxon>
        <taxon>Laelapidae</taxon>
        <taxon>Tropilaelaps</taxon>
    </lineage>
</organism>
<feature type="compositionally biased region" description="Low complexity" evidence="1">
    <location>
        <begin position="203"/>
        <end position="219"/>
    </location>
</feature>
<feature type="region of interest" description="Disordered" evidence="1">
    <location>
        <begin position="33"/>
        <end position="63"/>
    </location>
</feature>
<dbReference type="GO" id="GO:0005634">
    <property type="term" value="C:nucleus"/>
    <property type="evidence" value="ECO:0007669"/>
    <property type="project" value="TreeGrafter"/>
</dbReference>
<dbReference type="GO" id="GO:0003712">
    <property type="term" value="F:transcription coregulator activity"/>
    <property type="evidence" value="ECO:0007669"/>
    <property type="project" value="TreeGrafter"/>
</dbReference>
<dbReference type="Proteomes" id="UP000192247">
    <property type="component" value="Unassembled WGS sequence"/>
</dbReference>
<gene>
    <name evidence="2" type="ORF">BIW11_12916</name>
</gene>